<keyword evidence="2" id="KW-1185">Reference proteome</keyword>
<dbReference type="Proteomes" id="UP000660885">
    <property type="component" value="Unassembled WGS sequence"/>
</dbReference>
<organism evidence="1 2">
    <name type="scientific">Belnapia arida</name>
    <dbReference type="NCBI Taxonomy" id="2804533"/>
    <lineage>
        <taxon>Bacteria</taxon>
        <taxon>Pseudomonadati</taxon>
        <taxon>Pseudomonadota</taxon>
        <taxon>Alphaproteobacteria</taxon>
        <taxon>Acetobacterales</taxon>
        <taxon>Roseomonadaceae</taxon>
        <taxon>Belnapia</taxon>
    </lineage>
</organism>
<protein>
    <submittedName>
        <fullName evidence="1">Uncharacterized protein</fullName>
    </submittedName>
</protein>
<comment type="caution">
    <text evidence="1">The sequence shown here is derived from an EMBL/GenBank/DDBJ whole genome shotgun (WGS) entry which is preliminary data.</text>
</comment>
<evidence type="ECO:0000313" key="2">
    <source>
        <dbReference type="Proteomes" id="UP000660885"/>
    </source>
</evidence>
<accession>A0ABS1TZQ3</accession>
<dbReference type="EMBL" id="JAETWB010000001">
    <property type="protein sequence ID" value="MBL6077214.1"/>
    <property type="molecule type" value="Genomic_DNA"/>
</dbReference>
<reference evidence="1 2" key="1">
    <citation type="submission" date="2021-01" db="EMBL/GenBank/DDBJ databases">
        <title>Belnapia mucosa sp. nov. and Belnapia arida sp. nov., isolated from the Tabernas Desert (Almeria, Spain).</title>
        <authorList>
            <person name="Molina-Menor E."/>
            <person name="Vidal-Verdu A."/>
            <person name="Calonge A."/>
            <person name="Satari L."/>
            <person name="Pereto J."/>
            <person name="Porcar M."/>
        </authorList>
    </citation>
    <scope>NUCLEOTIDE SEQUENCE [LARGE SCALE GENOMIC DNA]</scope>
    <source>
        <strain evidence="1 2">T18</strain>
    </source>
</reference>
<name>A0ABS1TZQ3_9PROT</name>
<gene>
    <name evidence="1" type="ORF">JMJ56_04290</name>
</gene>
<dbReference type="RefSeq" id="WP_202830342.1">
    <property type="nucleotide sequence ID" value="NZ_JAETWB010000001.1"/>
</dbReference>
<proteinExistence type="predicted"/>
<sequence>MLDLDRSIGAIRAAAVGRRFVSYGQIAHASDVPWSMSVRSQMRPHLEGVCGRMLIEAGAMISAIVVNQDNLQTGALDPQSLSGFADCARRLGLGIVEDREAFLREQQRLTFGWGARTASA</sequence>
<evidence type="ECO:0000313" key="1">
    <source>
        <dbReference type="EMBL" id="MBL6077214.1"/>
    </source>
</evidence>